<dbReference type="UniPathway" id="UPA00034">
    <property type="reaction ID" value="UER00025"/>
</dbReference>
<feature type="active site" description="Proton donor" evidence="8">
    <location>
        <position position="76"/>
    </location>
</feature>
<evidence type="ECO:0000256" key="5">
    <source>
        <dbReference type="ARBA" id="ARBA00023154"/>
    </source>
</evidence>
<comment type="pathway">
    <text evidence="1 8">Amino-acid biosynthesis; L-lysine biosynthesis via DAP pathway; DL-2,6-diaminopimelate from LL-2,6-diaminopimelate: step 1/1.</text>
</comment>
<sequence length="274" mass="30383">METIEFWKMSGSGNDFILIDNREGQVRDEDMARIVERACRRRESVGADGVIFVVKSRKYDFGWRFFNADGGEVEMCGNGGRCVSRFAYLKGITGPRMTFETMAGPVSAQVNDRIVRVLMPRPSGLSLNIDLKNPGNWKSVDFINTGVPHVVVQVEDLEKHPVFEQGRAIRYDQYFSPGGTNANFMKVTGPDSLEIRTYERGVEDETLACGTGSIACALVASARGLIKISPVRVKTRSGEELGIHFRKKGDSFEQVELEGNTAVIYTARLNGEAL</sequence>
<evidence type="ECO:0000256" key="7">
    <source>
        <dbReference type="ARBA" id="ARBA00051712"/>
    </source>
</evidence>
<evidence type="ECO:0000256" key="1">
    <source>
        <dbReference type="ARBA" id="ARBA00005196"/>
    </source>
</evidence>
<dbReference type="NCBIfam" id="TIGR00652">
    <property type="entry name" value="DapF"/>
    <property type="match status" value="1"/>
</dbReference>
<dbReference type="EMBL" id="OJIN01000101">
    <property type="protein sequence ID" value="SPD73576.1"/>
    <property type="molecule type" value="Genomic_DNA"/>
</dbReference>
<feature type="binding site" evidence="8">
    <location>
        <position position="67"/>
    </location>
    <ligand>
        <name>substrate</name>
    </ligand>
</feature>
<comment type="catalytic activity">
    <reaction evidence="7 8">
        <text>(2S,6S)-2,6-diaminopimelate = meso-2,6-diaminopimelate</text>
        <dbReference type="Rhea" id="RHEA:15393"/>
        <dbReference type="ChEBI" id="CHEBI:57609"/>
        <dbReference type="ChEBI" id="CHEBI:57791"/>
        <dbReference type="EC" id="5.1.1.7"/>
    </reaction>
</comment>
<evidence type="ECO:0000313" key="10">
    <source>
        <dbReference type="EMBL" id="SPD73576.1"/>
    </source>
</evidence>
<dbReference type="InterPro" id="IPR001653">
    <property type="entry name" value="DAP_epimerase_DapF"/>
</dbReference>
<reference evidence="10" key="1">
    <citation type="submission" date="2018-01" db="EMBL/GenBank/DDBJ databases">
        <authorList>
            <person name="Regsiter A."/>
            <person name="William W."/>
        </authorList>
    </citation>
    <scope>NUCLEOTIDE SEQUENCE</scope>
    <source>
        <strain evidence="10">TRIP AH-1</strain>
    </source>
</reference>
<evidence type="ECO:0000256" key="4">
    <source>
        <dbReference type="ARBA" id="ARBA00022605"/>
    </source>
</evidence>
<comment type="function">
    <text evidence="8">Catalyzes the stereoinversion of LL-2,6-diaminopimelate (L,L-DAP) to meso-diaminopimelate (meso-DAP), a precursor of L-lysine and an essential component of the bacterial peptidoglycan.</text>
</comment>
<evidence type="ECO:0000256" key="6">
    <source>
        <dbReference type="ARBA" id="ARBA00023235"/>
    </source>
</evidence>
<feature type="active site" evidence="9">
    <location>
        <position position="76"/>
    </location>
</feature>
<dbReference type="GO" id="GO:0009089">
    <property type="term" value="P:lysine biosynthetic process via diaminopimelate"/>
    <property type="evidence" value="ECO:0007669"/>
    <property type="project" value="UniProtKB-UniRule"/>
</dbReference>
<keyword evidence="4 8" id="KW-0028">Amino-acid biosynthesis</keyword>
<feature type="binding site" evidence="8">
    <location>
        <position position="14"/>
    </location>
    <ligand>
        <name>substrate</name>
    </ligand>
</feature>
<comment type="caution">
    <text evidence="8">Lacks conserved residue(s) required for the propagation of feature annotation.</text>
</comment>
<dbReference type="InterPro" id="IPR018510">
    <property type="entry name" value="DAP_epimerase_AS"/>
</dbReference>
<comment type="similarity">
    <text evidence="2 8">Belongs to the diaminopimelate epimerase family.</text>
</comment>
<dbReference type="GO" id="GO:0008837">
    <property type="term" value="F:diaminopimelate epimerase activity"/>
    <property type="evidence" value="ECO:0007669"/>
    <property type="project" value="UniProtKB-UniRule"/>
</dbReference>
<evidence type="ECO:0000256" key="8">
    <source>
        <dbReference type="HAMAP-Rule" id="MF_00197"/>
    </source>
</evidence>
<dbReference type="PANTHER" id="PTHR31689">
    <property type="entry name" value="DIAMINOPIMELATE EPIMERASE, CHLOROPLASTIC"/>
    <property type="match status" value="1"/>
</dbReference>
<evidence type="ECO:0000256" key="9">
    <source>
        <dbReference type="PROSITE-ProRule" id="PRU10125"/>
    </source>
</evidence>
<dbReference type="SUPFAM" id="SSF54506">
    <property type="entry name" value="Diaminopimelate epimerase-like"/>
    <property type="match status" value="2"/>
</dbReference>
<dbReference type="Pfam" id="PF01678">
    <property type="entry name" value="DAP_epimerase"/>
    <property type="match status" value="2"/>
</dbReference>
<comment type="subunit">
    <text evidence="8">Homodimer.</text>
</comment>
<comment type="subcellular location">
    <subcellularLocation>
        <location evidence="8">Cytoplasm</location>
    </subcellularLocation>
</comment>
<keyword evidence="8" id="KW-0963">Cytoplasm</keyword>
<feature type="site" description="Could be important to modulate the pK values of the two catalytic cysteine residues" evidence="8">
    <location>
        <position position="199"/>
    </location>
</feature>
<protein>
    <recommendedName>
        <fullName evidence="3 8">Diaminopimelate epimerase</fullName>
        <shortName evidence="8">DAP epimerase</shortName>
        <ecNumber evidence="3 8">5.1.1.7</ecNumber>
    </recommendedName>
    <alternativeName>
        <fullName evidence="8">PLP-independent amino acid racemase</fullName>
    </alternativeName>
</protein>
<feature type="binding site" evidence="8">
    <location>
        <position position="181"/>
    </location>
    <ligand>
        <name>substrate</name>
    </ligand>
</feature>
<feature type="binding site" evidence="8">
    <location>
        <begin position="210"/>
        <end position="211"/>
    </location>
    <ligand>
        <name>substrate</name>
    </ligand>
</feature>
<dbReference type="PROSITE" id="PS01326">
    <property type="entry name" value="DAP_EPIMERASE"/>
    <property type="match status" value="1"/>
</dbReference>
<feature type="binding site" evidence="8">
    <location>
        <begin position="199"/>
        <end position="200"/>
    </location>
    <ligand>
        <name>substrate</name>
    </ligand>
</feature>
<name>A0A445MVS5_9BACT</name>
<feature type="active site" description="Proton acceptor" evidence="8">
    <location>
        <position position="209"/>
    </location>
</feature>
<dbReference type="GO" id="GO:0005829">
    <property type="term" value="C:cytosol"/>
    <property type="evidence" value="ECO:0007669"/>
    <property type="project" value="TreeGrafter"/>
</dbReference>
<dbReference type="PANTHER" id="PTHR31689:SF0">
    <property type="entry name" value="DIAMINOPIMELATE EPIMERASE"/>
    <property type="match status" value="1"/>
</dbReference>
<evidence type="ECO:0000256" key="2">
    <source>
        <dbReference type="ARBA" id="ARBA00010219"/>
    </source>
</evidence>
<feature type="site" description="Could be important to modulate the pK values of the two catalytic cysteine residues" evidence="8">
    <location>
        <position position="149"/>
    </location>
</feature>
<evidence type="ECO:0000256" key="3">
    <source>
        <dbReference type="ARBA" id="ARBA00013080"/>
    </source>
</evidence>
<dbReference type="EC" id="5.1.1.7" evidence="3 8"/>
<keyword evidence="6 8" id="KW-0413">Isomerase</keyword>
<dbReference type="Gene3D" id="3.10.310.10">
    <property type="entry name" value="Diaminopimelate Epimerase, Chain A, domain 1"/>
    <property type="match status" value="2"/>
</dbReference>
<organism evidence="10">
    <name type="scientific">uncultured Desulfobacterium sp</name>
    <dbReference type="NCBI Taxonomy" id="201089"/>
    <lineage>
        <taxon>Bacteria</taxon>
        <taxon>Pseudomonadati</taxon>
        <taxon>Thermodesulfobacteriota</taxon>
        <taxon>Desulfobacteria</taxon>
        <taxon>Desulfobacterales</taxon>
        <taxon>Desulfobacteriaceae</taxon>
        <taxon>Desulfobacterium</taxon>
        <taxon>environmental samples</taxon>
    </lineage>
</organism>
<dbReference type="HAMAP" id="MF_00197">
    <property type="entry name" value="DAP_epimerase"/>
    <property type="match status" value="1"/>
</dbReference>
<gene>
    <name evidence="8 10" type="primary">dapF</name>
    <name evidence="10" type="ORF">PITCH_A190152</name>
</gene>
<dbReference type="AlphaFoldDB" id="A0A445MVS5"/>
<feature type="binding site" evidence="8">
    <location>
        <begin position="77"/>
        <end position="78"/>
    </location>
    <ligand>
        <name>substrate</name>
    </ligand>
</feature>
<accession>A0A445MVS5</accession>
<proteinExistence type="inferred from homology"/>
<keyword evidence="5 8" id="KW-0457">Lysine biosynthesis</keyword>